<dbReference type="KEGG" id="mlr:MELLADRAFT_113080"/>
<dbReference type="EMBL" id="GL883166">
    <property type="protein sequence ID" value="EGF98996.1"/>
    <property type="molecule type" value="Genomic_DNA"/>
</dbReference>
<dbReference type="InParanoid" id="F4S8N3"/>
<dbReference type="AlphaFoldDB" id="F4S8N3"/>
<proteinExistence type="predicted"/>
<dbReference type="RefSeq" id="XP_007417806.1">
    <property type="nucleotide sequence ID" value="XM_007417744.1"/>
</dbReference>
<organism evidence="2">
    <name type="scientific">Melampsora larici-populina (strain 98AG31 / pathotype 3-4-7)</name>
    <name type="common">Poplar leaf rust fungus</name>
    <dbReference type="NCBI Taxonomy" id="747676"/>
    <lineage>
        <taxon>Eukaryota</taxon>
        <taxon>Fungi</taxon>
        <taxon>Dikarya</taxon>
        <taxon>Basidiomycota</taxon>
        <taxon>Pucciniomycotina</taxon>
        <taxon>Pucciniomycetes</taxon>
        <taxon>Pucciniales</taxon>
        <taxon>Melampsoraceae</taxon>
        <taxon>Melampsora</taxon>
    </lineage>
</organism>
<dbReference type="HOGENOM" id="CLU_1731902_0_0_1"/>
<name>F4S8N3_MELLP</name>
<sequence>MRCTETKPYLSIFGAVKWGCLWNGLTAQASEIAESALPGDKTFQNDSAPGNNGNLHLVVRMDAVEIIHITVSARALGKLSPRRLVAIEAQRGGRGEVYLVDLGGEMRGPLDRFARSEAMERWYSIKFRIQSVRTGDSMPALGTEAFGYQSK</sequence>
<protein>
    <submittedName>
        <fullName evidence="1">Uncharacterized protein</fullName>
    </submittedName>
</protein>
<evidence type="ECO:0000313" key="2">
    <source>
        <dbReference type="Proteomes" id="UP000001072"/>
    </source>
</evidence>
<dbReference type="GeneID" id="18924878"/>
<gene>
    <name evidence="1" type="ORF">MELLADRAFT_113080</name>
</gene>
<dbReference type="Proteomes" id="UP000001072">
    <property type="component" value="Unassembled WGS sequence"/>
</dbReference>
<accession>F4S8N3</accession>
<reference evidence="2" key="1">
    <citation type="journal article" date="2011" name="Proc. Natl. Acad. Sci. U.S.A.">
        <title>Obligate biotrophy features unraveled by the genomic analysis of rust fungi.</title>
        <authorList>
            <person name="Duplessis S."/>
            <person name="Cuomo C.A."/>
            <person name="Lin Y.-C."/>
            <person name="Aerts A."/>
            <person name="Tisserant E."/>
            <person name="Veneault-Fourrey C."/>
            <person name="Joly D.L."/>
            <person name="Hacquard S."/>
            <person name="Amselem J."/>
            <person name="Cantarel B.L."/>
            <person name="Chiu R."/>
            <person name="Coutinho P.M."/>
            <person name="Feau N."/>
            <person name="Field M."/>
            <person name="Frey P."/>
            <person name="Gelhaye E."/>
            <person name="Goldberg J."/>
            <person name="Grabherr M.G."/>
            <person name="Kodira C.D."/>
            <person name="Kohler A."/>
            <person name="Kuees U."/>
            <person name="Lindquist E.A."/>
            <person name="Lucas S.M."/>
            <person name="Mago R."/>
            <person name="Mauceli E."/>
            <person name="Morin E."/>
            <person name="Murat C."/>
            <person name="Pangilinan J.L."/>
            <person name="Park R."/>
            <person name="Pearson M."/>
            <person name="Quesneville H."/>
            <person name="Rouhier N."/>
            <person name="Sakthikumar S."/>
            <person name="Salamov A.A."/>
            <person name="Schmutz J."/>
            <person name="Selles B."/>
            <person name="Shapiro H."/>
            <person name="Tanguay P."/>
            <person name="Tuskan G.A."/>
            <person name="Henrissat B."/>
            <person name="Van de Peer Y."/>
            <person name="Rouze P."/>
            <person name="Ellis J.G."/>
            <person name="Dodds P.N."/>
            <person name="Schein J.E."/>
            <person name="Zhong S."/>
            <person name="Hamelin R.C."/>
            <person name="Grigoriev I.V."/>
            <person name="Szabo L.J."/>
            <person name="Martin F."/>
        </authorList>
    </citation>
    <scope>NUCLEOTIDE SEQUENCE [LARGE SCALE GENOMIC DNA]</scope>
    <source>
        <strain evidence="2">98AG31 / pathotype 3-4-7</strain>
    </source>
</reference>
<dbReference type="VEuPathDB" id="FungiDB:MELLADRAFT_113080"/>
<evidence type="ECO:0000313" key="1">
    <source>
        <dbReference type="EMBL" id="EGF98996.1"/>
    </source>
</evidence>
<keyword evidence="2" id="KW-1185">Reference proteome</keyword>